<dbReference type="EMBL" id="JARIHO010000004">
    <property type="protein sequence ID" value="KAJ7362882.1"/>
    <property type="molecule type" value="Genomic_DNA"/>
</dbReference>
<protein>
    <recommendedName>
        <fullName evidence="5">NAD(P)-binding protein</fullName>
    </recommendedName>
</protein>
<name>A0AAD7AMC7_9AGAR</name>
<dbReference type="PANTHER" id="PTHR44196:SF1">
    <property type="entry name" value="DEHYDROGENASE_REDUCTASE SDR FAMILY MEMBER 7B"/>
    <property type="match status" value="1"/>
</dbReference>
<proteinExistence type="inferred from homology"/>
<dbReference type="InterPro" id="IPR002347">
    <property type="entry name" value="SDR_fam"/>
</dbReference>
<dbReference type="Gene3D" id="3.40.50.720">
    <property type="entry name" value="NAD(P)-binding Rossmann-like Domain"/>
    <property type="match status" value="1"/>
</dbReference>
<reference evidence="3" key="1">
    <citation type="submission" date="2023-03" db="EMBL/GenBank/DDBJ databases">
        <title>Massive genome expansion in bonnet fungi (Mycena s.s.) driven by repeated elements and novel gene families across ecological guilds.</title>
        <authorList>
            <consortium name="Lawrence Berkeley National Laboratory"/>
            <person name="Harder C.B."/>
            <person name="Miyauchi S."/>
            <person name="Viragh M."/>
            <person name="Kuo A."/>
            <person name="Thoen E."/>
            <person name="Andreopoulos B."/>
            <person name="Lu D."/>
            <person name="Skrede I."/>
            <person name="Drula E."/>
            <person name="Henrissat B."/>
            <person name="Morin E."/>
            <person name="Kohler A."/>
            <person name="Barry K."/>
            <person name="LaButti K."/>
            <person name="Morin E."/>
            <person name="Salamov A."/>
            <person name="Lipzen A."/>
            <person name="Mereny Z."/>
            <person name="Hegedus B."/>
            <person name="Baldrian P."/>
            <person name="Stursova M."/>
            <person name="Weitz H."/>
            <person name="Taylor A."/>
            <person name="Grigoriev I.V."/>
            <person name="Nagy L.G."/>
            <person name="Martin F."/>
            <person name="Kauserud H."/>
        </authorList>
    </citation>
    <scope>NUCLEOTIDE SEQUENCE</scope>
    <source>
        <strain evidence="3">CBHHK002</strain>
    </source>
</reference>
<evidence type="ECO:0000256" key="1">
    <source>
        <dbReference type="ARBA" id="ARBA00006484"/>
    </source>
</evidence>
<dbReference type="AlphaFoldDB" id="A0AAD7AMC7"/>
<dbReference type="Proteomes" id="UP001218218">
    <property type="component" value="Unassembled WGS sequence"/>
</dbReference>
<evidence type="ECO:0000313" key="3">
    <source>
        <dbReference type="EMBL" id="KAJ7362882.1"/>
    </source>
</evidence>
<evidence type="ECO:0000256" key="2">
    <source>
        <dbReference type="ARBA" id="ARBA00023002"/>
    </source>
</evidence>
<dbReference type="Pfam" id="PF00106">
    <property type="entry name" value="adh_short"/>
    <property type="match status" value="1"/>
</dbReference>
<comment type="caution">
    <text evidence="3">The sequence shown here is derived from an EMBL/GenBank/DDBJ whole genome shotgun (WGS) entry which is preliminary data.</text>
</comment>
<gene>
    <name evidence="3" type="ORF">DFH08DRAFT_921142</name>
</gene>
<keyword evidence="2" id="KW-0560">Oxidoreductase</keyword>
<dbReference type="SUPFAM" id="SSF51735">
    <property type="entry name" value="NAD(P)-binding Rossmann-fold domains"/>
    <property type="match status" value="1"/>
</dbReference>
<evidence type="ECO:0000313" key="4">
    <source>
        <dbReference type="Proteomes" id="UP001218218"/>
    </source>
</evidence>
<dbReference type="PANTHER" id="PTHR44196">
    <property type="entry name" value="DEHYDROGENASE/REDUCTASE SDR FAMILY MEMBER 7B"/>
    <property type="match status" value="1"/>
</dbReference>
<dbReference type="PRINTS" id="PR00081">
    <property type="entry name" value="GDHRDH"/>
</dbReference>
<dbReference type="InterPro" id="IPR036291">
    <property type="entry name" value="NAD(P)-bd_dom_sf"/>
</dbReference>
<dbReference type="GO" id="GO:0016491">
    <property type="term" value="F:oxidoreductase activity"/>
    <property type="evidence" value="ECO:0007669"/>
    <property type="project" value="UniProtKB-KW"/>
</dbReference>
<organism evidence="3 4">
    <name type="scientific">Mycena albidolilacea</name>
    <dbReference type="NCBI Taxonomy" id="1033008"/>
    <lineage>
        <taxon>Eukaryota</taxon>
        <taxon>Fungi</taxon>
        <taxon>Dikarya</taxon>
        <taxon>Basidiomycota</taxon>
        <taxon>Agaricomycotina</taxon>
        <taxon>Agaricomycetes</taxon>
        <taxon>Agaricomycetidae</taxon>
        <taxon>Agaricales</taxon>
        <taxon>Marasmiineae</taxon>
        <taxon>Mycenaceae</taxon>
        <taxon>Mycena</taxon>
    </lineage>
</organism>
<dbReference type="GO" id="GO:0016020">
    <property type="term" value="C:membrane"/>
    <property type="evidence" value="ECO:0007669"/>
    <property type="project" value="TreeGrafter"/>
</dbReference>
<evidence type="ECO:0008006" key="5">
    <source>
        <dbReference type="Google" id="ProtNLM"/>
    </source>
</evidence>
<comment type="similarity">
    <text evidence="1">Belongs to the short-chain dehydrogenases/reductases (SDR) family.</text>
</comment>
<accession>A0AAD7AMC7</accession>
<sequence>MPFPLRSYFLLALALAPILTFLRRRSRRSVRLPRQNERILIIGASSGVGHTLALQYSKLGVKGVCVVGRRADKIAQVVSECNAVKGPNTEILGITGDFADVDDMVRARSQLEAAWGGIDTMIVAAGVSALRPLMEVTGVDSGNVGKEGIQRVVDVVALATRGNYVGPLIAAVTFIPLLESASPSPSILLVNTLASIIPAPTRTIYASSKAASLLLYQALSIEHPRIAFTHFLPGTIEGDFRASAVDGGKAREADPNKTGLKRDAVARRCIAALEHREKNVFMPWTMRPGHLLYWVWPGFVEWRAMAKYNFTPPA</sequence>
<keyword evidence="4" id="KW-1185">Reference proteome</keyword>